<sequence>MLVVAEDVITRADDSSAAVRLLEALTAPGRKGTAQPASAQANALLDRALTAYTEPHAIANVAKLIRKRSADDHARAENASRVEIAALLTEADKAIEPLSILFHLGEAASTARRLGISDLEQQAVARLQSAPPVRWRTIEAEINLPPLFVNTFMRPFRYAKGWREALSVWFATEAPSGNHASNEATARKALNETVFRRVARVTIYGHHNLPKKVISSDDDAYTHELARIEQYAMDCYGGLLANALDLTRARFSIPTQADLETFILGSGTHPALARRLAQALRLYWVGEYAACVHLAAPKVEAAARALLLELNEPVYRTAVGDAAGQFPGLGVFLDHLVNNGFDPDWERFLRTFLLSEGRNVRNFVAHGFMDDPDRHTAALTLRACAVMALITSEATAQRDSADVRAALAKPLHGKPRRSSWQRVMDAARAAYLELRR</sequence>
<organism evidence="1 2">
    <name type="scientific">Nonomuraea maritima</name>
    <dbReference type="NCBI Taxonomy" id="683260"/>
    <lineage>
        <taxon>Bacteria</taxon>
        <taxon>Bacillati</taxon>
        <taxon>Actinomycetota</taxon>
        <taxon>Actinomycetes</taxon>
        <taxon>Streptosporangiales</taxon>
        <taxon>Streptosporangiaceae</taxon>
        <taxon>Nonomuraea</taxon>
    </lineage>
</organism>
<proteinExistence type="predicted"/>
<dbReference type="Proteomes" id="UP000198683">
    <property type="component" value="Unassembled WGS sequence"/>
</dbReference>
<evidence type="ECO:0000313" key="2">
    <source>
        <dbReference type="Proteomes" id="UP000198683"/>
    </source>
</evidence>
<gene>
    <name evidence="1" type="ORF">SAMN05421874_1174</name>
</gene>
<protein>
    <recommendedName>
        <fullName evidence="3">DUF4209 domain-containing protein</fullName>
    </recommendedName>
</protein>
<evidence type="ECO:0008006" key="3">
    <source>
        <dbReference type="Google" id="ProtNLM"/>
    </source>
</evidence>
<dbReference type="EMBL" id="FNFB01000017">
    <property type="protein sequence ID" value="SDL17011.1"/>
    <property type="molecule type" value="Genomic_DNA"/>
</dbReference>
<name>A0A1G9HVN4_9ACTN</name>
<dbReference type="AlphaFoldDB" id="A0A1G9HVN4"/>
<evidence type="ECO:0000313" key="1">
    <source>
        <dbReference type="EMBL" id="SDL17011.1"/>
    </source>
</evidence>
<reference evidence="1 2" key="1">
    <citation type="submission" date="2016-10" db="EMBL/GenBank/DDBJ databases">
        <authorList>
            <person name="de Groot N.N."/>
        </authorList>
    </citation>
    <scope>NUCLEOTIDE SEQUENCE [LARGE SCALE GENOMIC DNA]</scope>
    <source>
        <strain evidence="1 2">CGMCC 4.5681</strain>
    </source>
</reference>
<keyword evidence="2" id="KW-1185">Reference proteome</keyword>
<accession>A0A1G9HVN4</accession>